<accession>A0A2X0MBZ4</accession>
<dbReference type="GO" id="GO:0000124">
    <property type="term" value="C:SAGA complex"/>
    <property type="evidence" value="ECO:0007669"/>
    <property type="project" value="InterPro"/>
</dbReference>
<reference evidence="3 4" key="1">
    <citation type="submission" date="2016-11" db="EMBL/GenBank/DDBJ databases">
        <authorList>
            <person name="Jaros S."/>
            <person name="Januszkiewicz K."/>
            <person name="Wedrychowicz H."/>
        </authorList>
    </citation>
    <scope>NUCLEOTIDE SEQUENCE [LARGE SCALE GENOMIC DNA]</scope>
</reference>
<feature type="compositionally biased region" description="Basic residues" evidence="1">
    <location>
        <begin position="178"/>
        <end position="187"/>
    </location>
</feature>
<dbReference type="STRING" id="796604.A0A2X0MBZ4"/>
<dbReference type="EMBL" id="FQNC01000012">
    <property type="protein sequence ID" value="SGY14491.1"/>
    <property type="molecule type" value="Genomic_DNA"/>
</dbReference>
<gene>
    <name evidence="3" type="primary">BQ5605_C010g06202</name>
    <name evidence="3" type="ORF">BQ5605_C010G06202</name>
</gene>
<dbReference type="PANTHER" id="PTHR21539">
    <property type="entry name" value="SAGA-ASSOCIATED FACTOR 29"/>
    <property type="match status" value="1"/>
</dbReference>
<sequence>MEPSAQLGQSSTRACFPRAASLLLAHVQLLKPTFLPSTTDIPTLTSTLRTRLKAYAQLASKLDTTLKDVNQVHSELDADNKPINLVKGRLDRLYDLVGEDTNAELKRLDQAIETLDVLVVLAKEPPPPPIRAPAFTALAGTSNAAATASSSSSSVTAPTSSVSTPVSAANSLASSVASKKRGPYKKKEKGDGGSRAVSPTNSVPASPLPAYSTAISPPLSRHPSIAGKTSGKTSGKTAGKTGGKISAAIAASASTSSMNGSPAIPSPANTSTPNTGTPTMTKKATAKSKKETSATSTTSSNLAFHAQLPLGPGRQVAFRQPSKSVVLGEEKQDEWILARVIASIGGDKHRYQVEDVDYDVMNPTSDQGKFNTTTKSIIPLPDRMDNKTYPDHDYTPGQAVLALYPETTSFYRAIVQSGPVPAPGSTGKKKDKEKVYRLKFEDDGDSVREIPIEFVLDIPDK</sequence>
<evidence type="ECO:0000259" key="2">
    <source>
        <dbReference type="PROSITE" id="PS51518"/>
    </source>
</evidence>
<dbReference type="Pfam" id="PF07039">
    <property type="entry name" value="SGF29_Tudor"/>
    <property type="match status" value="1"/>
</dbReference>
<feature type="compositionally biased region" description="Low complexity" evidence="1">
    <location>
        <begin position="224"/>
        <end position="257"/>
    </location>
</feature>
<dbReference type="InterPro" id="IPR037802">
    <property type="entry name" value="SGF29"/>
</dbReference>
<feature type="region of interest" description="Disordered" evidence="1">
    <location>
        <begin position="147"/>
        <end position="300"/>
    </location>
</feature>
<protein>
    <submittedName>
        <fullName evidence="3">BQ5605_C010g06202 protein</fullName>
    </submittedName>
</protein>
<name>A0A2X0MBZ4_9BASI</name>
<feature type="compositionally biased region" description="Low complexity" evidence="1">
    <location>
        <begin position="147"/>
        <end position="177"/>
    </location>
</feature>
<keyword evidence="4" id="KW-1185">Reference proteome</keyword>
<dbReference type="Gene3D" id="2.30.30.140">
    <property type="match status" value="2"/>
</dbReference>
<evidence type="ECO:0000313" key="3">
    <source>
        <dbReference type="EMBL" id="SGY14491.1"/>
    </source>
</evidence>
<feature type="domain" description="SGF29 C-terminal" evidence="2">
    <location>
        <begin position="306"/>
        <end position="461"/>
    </location>
</feature>
<dbReference type="Proteomes" id="UP000249464">
    <property type="component" value="Unassembled WGS sequence"/>
</dbReference>
<organism evidence="3 4">
    <name type="scientific">Microbotryum silenes-dioicae</name>
    <dbReference type="NCBI Taxonomy" id="796604"/>
    <lineage>
        <taxon>Eukaryota</taxon>
        <taxon>Fungi</taxon>
        <taxon>Dikarya</taxon>
        <taxon>Basidiomycota</taxon>
        <taxon>Pucciniomycotina</taxon>
        <taxon>Microbotryomycetes</taxon>
        <taxon>Microbotryales</taxon>
        <taxon>Microbotryaceae</taxon>
        <taxon>Microbotryum</taxon>
    </lineage>
</organism>
<feature type="compositionally biased region" description="Low complexity" evidence="1">
    <location>
        <begin position="266"/>
        <end position="283"/>
    </location>
</feature>
<dbReference type="PROSITE" id="PS51518">
    <property type="entry name" value="SGF29_C"/>
    <property type="match status" value="1"/>
</dbReference>
<dbReference type="AlphaFoldDB" id="A0A2X0MBZ4"/>
<evidence type="ECO:0000313" key="4">
    <source>
        <dbReference type="Proteomes" id="UP000249464"/>
    </source>
</evidence>
<evidence type="ECO:0000256" key="1">
    <source>
        <dbReference type="SAM" id="MobiDB-lite"/>
    </source>
</evidence>
<dbReference type="CDD" id="cd20393">
    <property type="entry name" value="Tudor_SGF29_rpt1"/>
    <property type="match status" value="1"/>
</dbReference>
<dbReference type="InterPro" id="IPR010750">
    <property type="entry name" value="SGF29_tudor-like_dom"/>
</dbReference>
<proteinExistence type="predicted"/>
<dbReference type="PANTHER" id="PTHR21539:SF0">
    <property type="entry name" value="SAGA-ASSOCIATED FACTOR 29"/>
    <property type="match status" value="1"/>
</dbReference>
<dbReference type="InterPro" id="IPR047288">
    <property type="entry name" value="Tudor_SGF29_rpt1"/>
</dbReference>